<dbReference type="PANTHER" id="PTHR10961:SF46">
    <property type="entry name" value="PEROXISOMAL SARCOSINE OXIDASE"/>
    <property type="match status" value="1"/>
</dbReference>
<comment type="caution">
    <text evidence="8">The sequence shown here is derived from an EMBL/GenBank/DDBJ whole genome shotgun (WGS) entry which is preliminary data.</text>
</comment>
<keyword evidence="9" id="KW-1185">Reference proteome</keyword>
<feature type="compositionally biased region" description="Basic and acidic residues" evidence="6">
    <location>
        <begin position="432"/>
        <end position="444"/>
    </location>
</feature>
<feature type="domain" description="FAD dependent oxidoreductase" evidence="7">
    <location>
        <begin position="9"/>
        <end position="400"/>
    </location>
</feature>
<evidence type="ECO:0000313" key="8">
    <source>
        <dbReference type="EMBL" id="OZJ03039.1"/>
    </source>
</evidence>
<keyword evidence="3" id="KW-0285">Flavoprotein</keyword>
<proteinExistence type="inferred from homology"/>
<keyword evidence="4" id="KW-0274">FAD</keyword>
<protein>
    <recommendedName>
        <fullName evidence="7">FAD dependent oxidoreductase domain-containing protein</fullName>
    </recommendedName>
</protein>
<evidence type="ECO:0000256" key="2">
    <source>
        <dbReference type="ARBA" id="ARBA00010989"/>
    </source>
</evidence>
<evidence type="ECO:0000256" key="5">
    <source>
        <dbReference type="ARBA" id="ARBA00023002"/>
    </source>
</evidence>
<gene>
    <name evidence="8" type="ORF">BZG36_03262</name>
</gene>
<evidence type="ECO:0000256" key="1">
    <source>
        <dbReference type="ARBA" id="ARBA00001974"/>
    </source>
</evidence>
<dbReference type="GO" id="GO:0050660">
    <property type="term" value="F:flavin adenine dinucleotide binding"/>
    <property type="evidence" value="ECO:0007669"/>
    <property type="project" value="InterPro"/>
</dbReference>
<comment type="cofactor">
    <cofactor evidence="1">
        <name>FAD</name>
        <dbReference type="ChEBI" id="CHEBI:57692"/>
    </cofactor>
</comment>
<keyword evidence="5" id="KW-0560">Oxidoreductase</keyword>
<dbReference type="Pfam" id="PF01266">
    <property type="entry name" value="DAO"/>
    <property type="match status" value="1"/>
</dbReference>
<feature type="region of interest" description="Disordered" evidence="6">
    <location>
        <begin position="428"/>
        <end position="454"/>
    </location>
</feature>
<dbReference type="EMBL" id="MVBO01000109">
    <property type="protein sequence ID" value="OZJ03039.1"/>
    <property type="molecule type" value="Genomic_DNA"/>
</dbReference>
<dbReference type="InterPro" id="IPR045170">
    <property type="entry name" value="MTOX"/>
</dbReference>
<evidence type="ECO:0000256" key="4">
    <source>
        <dbReference type="ARBA" id="ARBA00022827"/>
    </source>
</evidence>
<organism evidence="8 9">
    <name type="scientific">Bifiguratus adelaidae</name>
    <dbReference type="NCBI Taxonomy" id="1938954"/>
    <lineage>
        <taxon>Eukaryota</taxon>
        <taxon>Fungi</taxon>
        <taxon>Fungi incertae sedis</taxon>
        <taxon>Mucoromycota</taxon>
        <taxon>Mucoromycotina</taxon>
        <taxon>Endogonomycetes</taxon>
        <taxon>Endogonales</taxon>
        <taxon>Endogonales incertae sedis</taxon>
        <taxon>Bifiguratus</taxon>
    </lineage>
</organism>
<evidence type="ECO:0000313" key="9">
    <source>
        <dbReference type="Proteomes" id="UP000242875"/>
    </source>
</evidence>
<dbReference type="OrthoDB" id="2219495at2759"/>
<dbReference type="InterPro" id="IPR036188">
    <property type="entry name" value="FAD/NAD-bd_sf"/>
</dbReference>
<dbReference type="PANTHER" id="PTHR10961">
    <property type="entry name" value="PEROXISOMAL SARCOSINE OXIDASE"/>
    <property type="match status" value="1"/>
</dbReference>
<evidence type="ECO:0000256" key="6">
    <source>
        <dbReference type="SAM" id="MobiDB-lite"/>
    </source>
</evidence>
<comment type="similarity">
    <text evidence="2">Belongs to the MSOX/MTOX family.</text>
</comment>
<accession>A0A261XXE0</accession>
<dbReference type="Gene3D" id="3.50.50.60">
    <property type="entry name" value="FAD/NAD(P)-binding domain"/>
    <property type="match status" value="1"/>
</dbReference>
<dbReference type="GO" id="GO:0008115">
    <property type="term" value="F:sarcosine oxidase activity"/>
    <property type="evidence" value="ECO:0007669"/>
    <property type="project" value="TreeGrafter"/>
</dbReference>
<reference evidence="8 9" key="1">
    <citation type="journal article" date="2017" name="Mycologia">
        <title>Bifiguratus adelaidae, gen. et sp. nov., a new member of Mucoromycotina in endophytic and soil-dwelling habitats.</title>
        <authorList>
            <person name="Torres-Cruz T.J."/>
            <person name="Billingsley Tobias T.L."/>
            <person name="Almatruk M."/>
            <person name="Hesse C."/>
            <person name="Kuske C.R."/>
            <person name="Desiro A."/>
            <person name="Benucci G.M."/>
            <person name="Bonito G."/>
            <person name="Stajich J.E."/>
            <person name="Dunlap C."/>
            <person name="Arnold A.E."/>
            <person name="Porras-Alfaro A."/>
        </authorList>
    </citation>
    <scope>NUCLEOTIDE SEQUENCE [LARGE SCALE GENOMIC DNA]</scope>
    <source>
        <strain evidence="8 9">AZ0501</strain>
    </source>
</reference>
<evidence type="ECO:0000259" key="7">
    <source>
        <dbReference type="Pfam" id="PF01266"/>
    </source>
</evidence>
<dbReference type="SUPFAM" id="SSF51905">
    <property type="entry name" value="FAD/NAD(P)-binding domain"/>
    <property type="match status" value="1"/>
</dbReference>
<dbReference type="Proteomes" id="UP000242875">
    <property type="component" value="Unassembled WGS sequence"/>
</dbReference>
<dbReference type="InterPro" id="IPR006076">
    <property type="entry name" value="FAD-dep_OxRdtase"/>
</dbReference>
<evidence type="ECO:0000256" key="3">
    <source>
        <dbReference type="ARBA" id="ARBA00022630"/>
    </source>
</evidence>
<dbReference type="AlphaFoldDB" id="A0A261XXE0"/>
<dbReference type="Gene3D" id="3.30.9.10">
    <property type="entry name" value="D-Amino Acid Oxidase, subunit A, domain 2"/>
    <property type="match status" value="1"/>
</dbReference>
<name>A0A261XXE0_9FUNG</name>
<sequence length="488" mass="54038">MSEKQRKSRVLIVGGGCFGLSMAYALAKRGIYNVIVFDRKDIPVVDAASTDITKIVRMDYGSETEYMTLALESLPGWRELDRASRKEFGESCFHETGVLFFGRHGQFGSFERDSIQAFRNLGYSDKIELFETGQSIVARFPQFESAVSHGFNIAYFNKLGGWCDSTLAIKTMHLLCREAGIQFVTGLHGCLSQLLFSDSSHSKVIGIKTSDGKEHFADKVILATGAWTLGVIDTDDMLVATAQTVVHVMPTKQQAFTGTTNFLSGYYGFPSIPSDGRIKIAKHSRGYLNPVDSATLPIRTSLAETATQSLFVSIPRTRVTHPDDTMPEDALADVQKFLGDFMPEFKEMPIIEMRVCWYCDSVDGKFLVSEHPRHQNLSVVSGDSGHGIKFLPIIGEAIVDIIESRDPVRAGVSLKELWAWKRKGSVEEVDGQESRHSETSESARGKNRSHKISAIRAGWTSERPVLEQGHGKMVPLEVLTKARAQANV</sequence>